<dbReference type="SMART" id="SM00481">
    <property type="entry name" value="POLIIIAc"/>
    <property type="match status" value="1"/>
</dbReference>
<evidence type="ECO:0000259" key="1">
    <source>
        <dbReference type="SMART" id="SM00481"/>
    </source>
</evidence>
<dbReference type="InterPro" id="IPR004013">
    <property type="entry name" value="PHP_dom"/>
</dbReference>
<dbReference type="RefSeq" id="WP_270881437.1">
    <property type="nucleotide sequence ID" value="NZ_JAQFVF010000050.1"/>
</dbReference>
<dbReference type="InterPro" id="IPR016195">
    <property type="entry name" value="Pol/histidinol_Pase-like"/>
</dbReference>
<protein>
    <submittedName>
        <fullName evidence="2">CehA/McbA family metallohydrolase</fullName>
    </submittedName>
</protein>
<dbReference type="EMBL" id="JBHSMJ010000037">
    <property type="protein sequence ID" value="MFC5451541.1"/>
    <property type="molecule type" value="Genomic_DNA"/>
</dbReference>
<gene>
    <name evidence="2" type="ORF">ACFPOG_25390</name>
</gene>
<evidence type="ECO:0000313" key="3">
    <source>
        <dbReference type="Proteomes" id="UP001596044"/>
    </source>
</evidence>
<feature type="domain" description="Polymerase/histidinol phosphatase N-terminal" evidence="1">
    <location>
        <begin position="17"/>
        <end position="82"/>
    </location>
</feature>
<dbReference type="Pfam" id="PF02811">
    <property type="entry name" value="PHP"/>
    <property type="match status" value="1"/>
</dbReference>
<evidence type="ECO:0000313" key="2">
    <source>
        <dbReference type="EMBL" id="MFC5451541.1"/>
    </source>
</evidence>
<keyword evidence="3" id="KW-1185">Reference proteome</keyword>
<reference evidence="3" key="1">
    <citation type="journal article" date="2019" name="Int. J. Syst. Evol. Microbiol.">
        <title>The Global Catalogue of Microorganisms (GCM) 10K type strain sequencing project: providing services to taxonomists for standard genome sequencing and annotation.</title>
        <authorList>
            <consortium name="The Broad Institute Genomics Platform"/>
            <consortium name="The Broad Institute Genome Sequencing Center for Infectious Disease"/>
            <person name="Wu L."/>
            <person name="Ma J."/>
        </authorList>
    </citation>
    <scope>NUCLEOTIDE SEQUENCE [LARGE SCALE GENOMIC DNA]</scope>
    <source>
        <strain evidence="3">KACC 11904</strain>
    </source>
</reference>
<dbReference type="Proteomes" id="UP001596044">
    <property type="component" value="Unassembled WGS sequence"/>
</dbReference>
<proteinExistence type="predicted"/>
<dbReference type="PANTHER" id="PTHR42924">
    <property type="entry name" value="EXONUCLEASE"/>
    <property type="match status" value="1"/>
</dbReference>
<sequence length="338" mass="37153">MSELNQEERAGLRWLACELHTHTQHSDGRHTLLELARSASDLELDCIALTDHNTTSGLLGKEAVEQETGIRIMNGLEWTTFYGHMLVLGFAAGNYADWRDFGPQDLAKGLREVRAIGALAGLAHPYRVGSPMCTGCYWEYEIADWRDIQFIEVWSGTFPSVSSSNQRAFALWTDVLNQGYRMAATCGRDWHASGSEQEPIAVTYTSGTDPFQAIAAGAVSVSMGPLLTMEASVGEGRVYLLGQTVTVTDVSTEVEIAVQLDPDRRKAKWTLPEQTLEVKLVGNPGIVETIQLPLGARQASVTIAVKDVTWLRAELYGVFNGCRTMIAFTNPIYFTNGD</sequence>
<name>A0ABW0KF03_9BACL</name>
<dbReference type="NCBIfam" id="NF038032">
    <property type="entry name" value="CehA_McbA_metalo"/>
    <property type="match status" value="1"/>
</dbReference>
<dbReference type="InterPro" id="IPR003141">
    <property type="entry name" value="Pol/His_phosphatase_N"/>
</dbReference>
<organism evidence="2 3">
    <name type="scientific">Paenibacillus aestuarii</name>
    <dbReference type="NCBI Taxonomy" id="516965"/>
    <lineage>
        <taxon>Bacteria</taxon>
        <taxon>Bacillati</taxon>
        <taxon>Bacillota</taxon>
        <taxon>Bacilli</taxon>
        <taxon>Bacillales</taxon>
        <taxon>Paenibacillaceae</taxon>
        <taxon>Paenibacillus</taxon>
    </lineage>
</organism>
<dbReference type="SUPFAM" id="SSF89550">
    <property type="entry name" value="PHP domain-like"/>
    <property type="match status" value="1"/>
</dbReference>
<dbReference type="Gene3D" id="3.20.20.140">
    <property type="entry name" value="Metal-dependent hydrolases"/>
    <property type="match status" value="1"/>
</dbReference>
<accession>A0ABW0KF03</accession>
<dbReference type="PANTHER" id="PTHR42924:SF3">
    <property type="entry name" value="POLYMERASE_HISTIDINOL PHOSPHATASE N-TERMINAL DOMAIN-CONTAINING PROTEIN"/>
    <property type="match status" value="1"/>
</dbReference>
<dbReference type="InterPro" id="IPR052018">
    <property type="entry name" value="PHP_domain"/>
</dbReference>
<comment type="caution">
    <text evidence="2">The sequence shown here is derived from an EMBL/GenBank/DDBJ whole genome shotgun (WGS) entry which is preliminary data.</text>
</comment>